<comment type="caution">
    <text evidence="1">The sequence shown here is derived from an EMBL/GenBank/DDBJ whole genome shotgun (WGS) entry which is preliminary data.</text>
</comment>
<evidence type="ECO:0000313" key="2">
    <source>
        <dbReference type="Proteomes" id="UP001595851"/>
    </source>
</evidence>
<dbReference type="Pfam" id="PF15589">
    <property type="entry name" value="Imm21"/>
    <property type="match status" value="1"/>
</dbReference>
<dbReference type="RefSeq" id="WP_379527900.1">
    <property type="nucleotide sequence ID" value="NZ_JBHSBI010000005.1"/>
</dbReference>
<organism evidence="1 2">
    <name type="scientific">Nonomuraea purpurea</name>
    <dbReference type="NCBI Taxonomy" id="1849276"/>
    <lineage>
        <taxon>Bacteria</taxon>
        <taxon>Bacillati</taxon>
        <taxon>Actinomycetota</taxon>
        <taxon>Actinomycetes</taxon>
        <taxon>Streptosporangiales</taxon>
        <taxon>Streptosporangiaceae</taxon>
        <taxon>Nonomuraea</taxon>
    </lineage>
</organism>
<dbReference type="Proteomes" id="UP001595851">
    <property type="component" value="Unassembled WGS sequence"/>
</dbReference>
<accession>A0ABV8G530</accession>
<keyword evidence="2" id="KW-1185">Reference proteome</keyword>
<reference evidence="2" key="1">
    <citation type="journal article" date="2019" name="Int. J. Syst. Evol. Microbiol.">
        <title>The Global Catalogue of Microorganisms (GCM) 10K type strain sequencing project: providing services to taxonomists for standard genome sequencing and annotation.</title>
        <authorList>
            <consortium name="The Broad Institute Genomics Platform"/>
            <consortium name="The Broad Institute Genome Sequencing Center for Infectious Disease"/>
            <person name="Wu L."/>
            <person name="Ma J."/>
        </authorList>
    </citation>
    <scope>NUCLEOTIDE SEQUENCE [LARGE SCALE GENOMIC DNA]</scope>
    <source>
        <strain evidence="2">TBRC 1276</strain>
    </source>
</reference>
<dbReference type="InterPro" id="IPR028961">
    <property type="entry name" value="Imm21"/>
</dbReference>
<evidence type="ECO:0000313" key="1">
    <source>
        <dbReference type="EMBL" id="MFC4007792.1"/>
    </source>
</evidence>
<dbReference type="EMBL" id="JBHSBI010000005">
    <property type="protein sequence ID" value="MFC4007792.1"/>
    <property type="molecule type" value="Genomic_DNA"/>
</dbReference>
<name>A0ABV8G530_9ACTN</name>
<protein>
    <submittedName>
        <fullName evidence="1">Imm21 family immunity protein</fullName>
    </submittedName>
</protein>
<gene>
    <name evidence="1" type="ORF">ACFOY2_11195</name>
</gene>
<sequence length="165" mass="18553">MKWIEATGGPFVLVALDDVSLWTGHRGDYQQACEVDGATGFVGFGDPERQRTALILWDEPLRTAYLPEHQAFMQWLYADLEDELIQMVNSQISLAAWKDGPSIGVRDTVILFDAAMPGIELTSDDSLEIQLRRGVYRVRTADIESGGRQAARVHQLIRLLGWEFC</sequence>
<proteinExistence type="predicted"/>